<evidence type="ECO:0000313" key="2">
    <source>
        <dbReference type="Proteomes" id="UP000297777"/>
    </source>
</evidence>
<protein>
    <submittedName>
        <fullName evidence="1">Uncharacterized protein</fullName>
    </submittedName>
</protein>
<dbReference type="Proteomes" id="UP000297777">
    <property type="component" value="Unassembled WGS sequence"/>
</dbReference>
<dbReference type="EMBL" id="PQXH01000290">
    <property type="protein sequence ID" value="TGO07325.1"/>
    <property type="molecule type" value="Genomic_DNA"/>
</dbReference>
<reference evidence="1 2" key="1">
    <citation type="submission" date="2017-12" db="EMBL/GenBank/DDBJ databases">
        <title>Comparative genomics of Botrytis spp.</title>
        <authorList>
            <person name="Valero-Jimenez C.A."/>
            <person name="Tapia P."/>
            <person name="Veloso J."/>
            <person name="Silva-Moreno E."/>
            <person name="Staats M."/>
            <person name="Valdes J.H."/>
            <person name="Van Kan J.A.L."/>
        </authorList>
    </citation>
    <scope>NUCLEOTIDE SEQUENCE [LARGE SCALE GENOMIC DNA]</scope>
    <source>
        <strain evidence="1 2">Bt9001</strain>
    </source>
</reference>
<gene>
    <name evidence="1" type="ORF">BTUL_0292g00110</name>
</gene>
<accession>A0A4Z1E5F0</accession>
<name>A0A4Z1E5F0_9HELO</name>
<dbReference type="AlphaFoldDB" id="A0A4Z1E5F0"/>
<organism evidence="1 2">
    <name type="scientific">Botrytis tulipae</name>
    <dbReference type="NCBI Taxonomy" id="87230"/>
    <lineage>
        <taxon>Eukaryota</taxon>
        <taxon>Fungi</taxon>
        <taxon>Dikarya</taxon>
        <taxon>Ascomycota</taxon>
        <taxon>Pezizomycotina</taxon>
        <taxon>Leotiomycetes</taxon>
        <taxon>Helotiales</taxon>
        <taxon>Sclerotiniaceae</taxon>
        <taxon>Botrytis</taxon>
    </lineage>
</organism>
<keyword evidence="2" id="KW-1185">Reference proteome</keyword>
<sequence>MEWPRISRYAILDCTSDSFSSMQWPVAYGDWGVASAMDSYAAFGPQGALGGFGLARVAMC</sequence>
<comment type="caution">
    <text evidence="1">The sequence shown here is derived from an EMBL/GenBank/DDBJ whole genome shotgun (WGS) entry which is preliminary data.</text>
</comment>
<proteinExistence type="predicted"/>
<evidence type="ECO:0000313" key="1">
    <source>
        <dbReference type="EMBL" id="TGO07325.1"/>
    </source>
</evidence>